<sequence length="74" mass="9025">MKTHERYVKEFHKHDWKKALENSEEDFRRYVIHAAKKDSDSYKKFNDLFKKKYGTRINYPTYCRLVATAVVMGY</sequence>
<keyword evidence="2" id="KW-1185">Reference proteome</keyword>
<evidence type="ECO:0000313" key="2">
    <source>
        <dbReference type="Proteomes" id="UP000467132"/>
    </source>
</evidence>
<dbReference type="Proteomes" id="UP000467132">
    <property type="component" value="Unassembled WGS sequence"/>
</dbReference>
<evidence type="ECO:0000313" key="1">
    <source>
        <dbReference type="EMBL" id="NBI07288.1"/>
    </source>
</evidence>
<dbReference type="AlphaFoldDB" id="A0A845R1B1"/>
<gene>
    <name evidence="1" type="ORF">D3Z33_10555</name>
</gene>
<protein>
    <submittedName>
        <fullName evidence="1">Uncharacterized protein</fullName>
    </submittedName>
</protein>
<organism evidence="1 2">
    <name type="scientific">Senegalia massiliensis</name>
    <dbReference type="NCBI Taxonomy" id="1720316"/>
    <lineage>
        <taxon>Bacteria</taxon>
        <taxon>Bacillati</taxon>
        <taxon>Bacillota</taxon>
        <taxon>Clostridia</taxon>
        <taxon>Eubacteriales</taxon>
        <taxon>Clostridiaceae</taxon>
        <taxon>Senegalia</taxon>
    </lineage>
</organism>
<proteinExistence type="predicted"/>
<name>A0A845R1B1_9CLOT</name>
<dbReference type="RefSeq" id="WP_160197754.1">
    <property type="nucleotide sequence ID" value="NZ_QXXA01000011.1"/>
</dbReference>
<accession>A0A845R1B1</accession>
<comment type="caution">
    <text evidence="1">The sequence shown here is derived from an EMBL/GenBank/DDBJ whole genome shotgun (WGS) entry which is preliminary data.</text>
</comment>
<dbReference type="EMBL" id="QXXA01000011">
    <property type="protein sequence ID" value="NBI07288.1"/>
    <property type="molecule type" value="Genomic_DNA"/>
</dbReference>
<reference evidence="1 2" key="1">
    <citation type="submission" date="2018-08" db="EMBL/GenBank/DDBJ databases">
        <title>Murine metabolic-syndrome-specific gut microbial biobank.</title>
        <authorList>
            <person name="Liu C."/>
        </authorList>
    </citation>
    <scope>NUCLEOTIDE SEQUENCE [LARGE SCALE GENOMIC DNA]</scope>
    <source>
        <strain evidence="1 2">583</strain>
    </source>
</reference>